<keyword evidence="5 12" id="KW-0067">ATP-binding</keyword>
<dbReference type="SMART" id="SM00382">
    <property type="entry name" value="AAA"/>
    <property type="match status" value="1"/>
</dbReference>
<sequence length="602" mass="67369">MKSYGYDEAGQTGSLTDGQLWGRILQMTAAYKWHLLAAIILSLLITATSLSLPHLIQRGIDDFMTATKLPMDTRFSGIGQIAVLYAACITLFFAANFLQIVLLEWIGQKVMHHIRQTLFRRMLGFDLRFFSDHPTGSLVTRLTNDIQNMHDMFTSVIVNLFNDCLRLIGILAILILMNARLGLFMTLFLPLALISTIIFSRLARKKFRAMRVGIGKINTFLSEAISGASTIQLFGRERTFFSQFKEINQTYLGHCLGQVKVFGAFMPFTEFMATIATAFILWYGGGQVIQKHLSLGELVAFLSYMRLFFQPLRELSQKYSIVQAAMASAERIFHLLDTESQIKAPERLSGPSSPVQGEIIFNDIHFSYNPKVPTLRGINLHIQAGQTIAIVGTTGAGKTSLINLLLRFYDPEKGQITIDGNNISQYPFKTLRSMVGVILQDIILLQDTLLANIIMDTNRSRAEVEKILTETGMNRFVKKLPKGLDSAIGPGGQNLSTGEKQLLSFARVLCRRPAIIVLDEATAAIDTESENILEEALAKTFVNRTSIIIAHRLSTIKRADKTIVMDRGRIIEQGSHQELLALKGRYYHLVRLDQKQLGGNKL</sequence>
<keyword evidence="6 9" id="KW-1133">Transmembrane helix</keyword>
<dbReference type="Gene3D" id="1.20.1560.10">
    <property type="entry name" value="ABC transporter type 1, transmembrane domain"/>
    <property type="match status" value="1"/>
</dbReference>
<evidence type="ECO:0000256" key="9">
    <source>
        <dbReference type="SAM" id="Phobius"/>
    </source>
</evidence>
<dbReference type="PROSITE" id="PS50929">
    <property type="entry name" value="ABC_TM1F"/>
    <property type="match status" value="1"/>
</dbReference>
<accession>Q6AS65</accession>
<dbReference type="KEGG" id="dps:DP0081"/>
<dbReference type="Proteomes" id="UP000000602">
    <property type="component" value="Chromosome"/>
</dbReference>
<evidence type="ECO:0000256" key="8">
    <source>
        <dbReference type="ARBA" id="ARBA00040960"/>
    </source>
</evidence>
<dbReference type="AlphaFoldDB" id="Q6AS65"/>
<keyword evidence="13" id="KW-1185">Reference proteome</keyword>
<keyword evidence="2" id="KW-0813">Transport</keyword>
<evidence type="ECO:0000256" key="5">
    <source>
        <dbReference type="ARBA" id="ARBA00022840"/>
    </source>
</evidence>
<dbReference type="SUPFAM" id="SSF90123">
    <property type="entry name" value="ABC transporter transmembrane region"/>
    <property type="match status" value="1"/>
</dbReference>
<feature type="transmembrane region" description="Helical" evidence="9">
    <location>
        <begin position="183"/>
        <end position="203"/>
    </location>
</feature>
<dbReference type="InterPro" id="IPR039421">
    <property type="entry name" value="Type_1_exporter"/>
</dbReference>
<gene>
    <name evidence="12" type="ordered locus">DP0081</name>
</gene>
<dbReference type="EMBL" id="CR522870">
    <property type="protein sequence ID" value="CAG34810.1"/>
    <property type="molecule type" value="Genomic_DNA"/>
</dbReference>
<dbReference type="InterPro" id="IPR003439">
    <property type="entry name" value="ABC_transporter-like_ATP-bd"/>
</dbReference>
<dbReference type="Pfam" id="PF00005">
    <property type="entry name" value="ABC_tran"/>
    <property type="match status" value="1"/>
</dbReference>
<protein>
    <recommendedName>
        <fullName evidence="8">Multidrug resistance-like ATP-binding protein MdlB</fullName>
    </recommendedName>
</protein>
<organism evidence="12 13">
    <name type="scientific">Desulfotalea psychrophila (strain LSv54 / DSM 12343)</name>
    <dbReference type="NCBI Taxonomy" id="177439"/>
    <lineage>
        <taxon>Bacteria</taxon>
        <taxon>Pseudomonadati</taxon>
        <taxon>Thermodesulfobacteriota</taxon>
        <taxon>Desulfobulbia</taxon>
        <taxon>Desulfobulbales</taxon>
        <taxon>Desulfocapsaceae</taxon>
        <taxon>Desulfotalea</taxon>
    </lineage>
</organism>
<evidence type="ECO:0000256" key="3">
    <source>
        <dbReference type="ARBA" id="ARBA00022692"/>
    </source>
</evidence>
<dbReference type="HOGENOM" id="CLU_000604_84_3_7"/>
<dbReference type="eggNOG" id="COG1132">
    <property type="taxonomic scope" value="Bacteria"/>
</dbReference>
<feature type="domain" description="ABC transmembrane type-1" evidence="11">
    <location>
        <begin position="36"/>
        <end position="324"/>
    </location>
</feature>
<dbReference type="PROSITE" id="PS50893">
    <property type="entry name" value="ABC_TRANSPORTER_2"/>
    <property type="match status" value="1"/>
</dbReference>
<evidence type="ECO:0000259" key="11">
    <source>
        <dbReference type="PROSITE" id="PS50929"/>
    </source>
</evidence>
<dbReference type="CDD" id="cd03254">
    <property type="entry name" value="ABCC_Glucan_exporter_like"/>
    <property type="match status" value="1"/>
</dbReference>
<dbReference type="CDD" id="cd18544">
    <property type="entry name" value="ABC_6TM_TmrA_like"/>
    <property type="match status" value="1"/>
</dbReference>
<dbReference type="OrthoDB" id="9772049at2"/>
<keyword evidence="7 9" id="KW-0472">Membrane</keyword>
<proteinExistence type="predicted"/>
<keyword evidence="3 9" id="KW-0812">Transmembrane</keyword>
<dbReference type="PANTHER" id="PTHR43394:SF1">
    <property type="entry name" value="ATP-BINDING CASSETTE SUB-FAMILY B MEMBER 10, MITOCHONDRIAL"/>
    <property type="match status" value="1"/>
</dbReference>
<feature type="transmembrane region" description="Helical" evidence="9">
    <location>
        <begin position="261"/>
        <end position="283"/>
    </location>
</feature>
<dbReference type="InterPro" id="IPR027417">
    <property type="entry name" value="P-loop_NTPase"/>
</dbReference>
<reference evidence="13" key="1">
    <citation type="journal article" date="2004" name="Environ. Microbiol.">
        <title>The genome of Desulfotalea psychrophila, a sulfate-reducing bacterium from permanently cold Arctic sediments.</title>
        <authorList>
            <person name="Rabus R."/>
            <person name="Ruepp A."/>
            <person name="Frickey T."/>
            <person name="Rattei T."/>
            <person name="Fartmann B."/>
            <person name="Stark M."/>
            <person name="Bauer M."/>
            <person name="Zibat A."/>
            <person name="Lombardot T."/>
            <person name="Becker I."/>
            <person name="Amann J."/>
            <person name="Gellner K."/>
            <person name="Teeling H."/>
            <person name="Leuschner W.D."/>
            <person name="Gloeckner F.-O."/>
            <person name="Lupas A.N."/>
            <person name="Amann R."/>
            <person name="Klenk H.-P."/>
        </authorList>
    </citation>
    <scope>NUCLEOTIDE SEQUENCE [LARGE SCALE GENOMIC DNA]</scope>
    <source>
        <strain evidence="13">DSM 12343 / LSv54</strain>
    </source>
</reference>
<evidence type="ECO:0000256" key="6">
    <source>
        <dbReference type="ARBA" id="ARBA00022989"/>
    </source>
</evidence>
<dbReference type="InterPro" id="IPR003593">
    <property type="entry name" value="AAA+_ATPase"/>
</dbReference>
<dbReference type="RefSeq" id="WP_011187326.1">
    <property type="nucleotide sequence ID" value="NC_006138.1"/>
</dbReference>
<feature type="transmembrane region" description="Helical" evidence="9">
    <location>
        <begin position="33"/>
        <end position="57"/>
    </location>
</feature>
<dbReference type="Pfam" id="PF00664">
    <property type="entry name" value="ABC_membrane"/>
    <property type="match status" value="1"/>
</dbReference>
<feature type="domain" description="ABC transporter" evidence="10">
    <location>
        <begin position="359"/>
        <end position="592"/>
    </location>
</feature>
<evidence type="ECO:0000256" key="4">
    <source>
        <dbReference type="ARBA" id="ARBA00022741"/>
    </source>
</evidence>
<evidence type="ECO:0000256" key="1">
    <source>
        <dbReference type="ARBA" id="ARBA00004651"/>
    </source>
</evidence>
<keyword evidence="4" id="KW-0547">Nucleotide-binding</keyword>
<evidence type="ECO:0000313" key="13">
    <source>
        <dbReference type="Proteomes" id="UP000000602"/>
    </source>
</evidence>
<comment type="subcellular location">
    <subcellularLocation>
        <location evidence="1">Cell membrane</location>
        <topology evidence="1">Multi-pass membrane protein</topology>
    </subcellularLocation>
</comment>
<dbReference type="FunFam" id="3.40.50.300:FF:000604">
    <property type="entry name" value="ABC transporter B family member 28"/>
    <property type="match status" value="1"/>
</dbReference>
<dbReference type="GO" id="GO:0016887">
    <property type="term" value="F:ATP hydrolysis activity"/>
    <property type="evidence" value="ECO:0007669"/>
    <property type="project" value="InterPro"/>
</dbReference>
<dbReference type="SUPFAM" id="SSF52540">
    <property type="entry name" value="P-loop containing nucleoside triphosphate hydrolases"/>
    <property type="match status" value="1"/>
</dbReference>
<name>Q6AS65_DESPS</name>
<evidence type="ECO:0000313" key="12">
    <source>
        <dbReference type="EMBL" id="CAG34810.1"/>
    </source>
</evidence>
<dbReference type="STRING" id="177439.DP0081"/>
<dbReference type="GO" id="GO:0015421">
    <property type="term" value="F:ABC-type oligopeptide transporter activity"/>
    <property type="evidence" value="ECO:0007669"/>
    <property type="project" value="TreeGrafter"/>
</dbReference>
<dbReference type="GO" id="GO:0005886">
    <property type="term" value="C:plasma membrane"/>
    <property type="evidence" value="ECO:0007669"/>
    <property type="project" value="UniProtKB-SubCell"/>
</dbReference>
<dbReference type="InterPro" id="IPR011527">
    <property type="entry name" value="ABC1_TM_dom"/>
</dbReference>
<evidence type="ECO:0000259" key="10">
    <source>
        <dbReference type="PROSITE" id="PS50893"/>
    </source>
</evidence>
<dbReference type="InterPro" id="IPR036640">
    <property type="entry name" value="ABC1_TM_sf"/>
</dbReference>
<evidence type="ECO:0000256" key="7">
    <source>
        <dbReference type="ARBA" id="ARBA00023136"/>
    </source>
</evidence>
<dbReference type="PANTHER" id="PTHR43394">
    <property type="entry name" value="ATP-DEPENDENT PERMEASE MDL1, MITOCHONDRIAL"/>
    <property type="match status" value="1"/>
</dbReference>
<evidence type="ECO:0000256" key="2">
    <source>
        <dbReference type="ARBA" id="ARBA00022448"/>
    </source>
</evidence>
<feature type="transmembrane region" description="Helical" evidence="9">
    <location>
        <begin position="77"/>
        <end position="106"/>
    </location>
</feature>
<dbReference type="GO" id="GO:0005737">
    <property type="term" value="C:cytoplasm"/>
    <property type="evidence" value="ECO:0007669"/>
    <property type="project" value="UniProtKB-ARBA"/>
</dbReference>
<feature type="transmembrane region" description="Helical" evidence="9">
    <location>
        <begin position="156"/>
        <end position="177"/>
    </location>
</feature>
<dbReference type="GO" id="GO:0005524">
    <property type="term" value="F:ATP binding"/>
    <property type="evidence" value="ECO:0007669"/>
    <property type="project" value="UniProtKB-KW"/>
</dbReference>
<dbReference type="Gene3D" id="3.40.50.300">
    <property type="entry name" value="P-loop containing nucleotide triphosphate hydrolases"/>
    <property type="match status" value="1"/>
</dbReference>